<organism evidence="2 3">
    <name type="scientific">Aphanomyces euteiches</name>
    <dbReference type="NCBI Taxonomy" id="100861"/>
    <lineage>
        <taxon>Eukaryota</taxon>
        <taxon>Sar</taxon>
        <taxon>Stramenopiles</taxon>
        <taxon>Oomycota</taxon>
        <taxon>Saprolegniomycetes</taxon>
        <taxon>Saprolegniales</taxon>
        <taxon>Verrucalvaceae</taxon>
        <taxon>Aphanomyces</taxon>
    </lineage>
</organism>
<dbReference type="Gene3D" id="3.30.420.10">
    <property type="entry name" value="Ribonuclease H-like superfamily/Ribonuclease H"/>
    <property type="match status" value="1"/>
</dbReference>
<dbReference type="Pfam" id="PF13456">
    <property type="entry name" value="RVT_3"/>
    <property type="match status" value="1"/>
</dbReference>
<dbReference type="PANTHER" id="PTHR46387">
    <property type="entry name" value="POLYNUCLEOTIDYL TRANSFERASE, RIBONUCLEASE H-LIKE SUPERFAMILY PROTEIN"/>
    <property type="match status" value="1"/>
</dbReference>
<gene>
    <name evidence="2" type="ORF">Ae201684_001220</name>
</gene>
<protein>
    <recommendedName>
        <fullName evidence="1">RNase H type-1 domain-containing protein</fullName>
    </recommendedName>
</protein>
<dbReference type="InterPro" id="IPR036397">
    <property type="entry name" value="RNaseH_sf"/>
</dbReference>
<dbReference type="InterPro" id="IPR012337">
    <property type="entry name" value="RNaseH-like_sf"/>
</dbReference>
<comment type="caution">
    <text evidence="2">The sequence shown here is derived from an EMBL/GenBank/DDBJ whole genome shotgun (WGS) entry which is preliminary data.</text>
</comment>
<dbReference type="SUPFAM" id="SSF53098">
    <property type="entry name" value="Ribonuclease H-like"/>
    <property type="match status" value="1"/>
</dbReference>
<dbReference type="AlphaFoldDB" id="A0A6G0XW66"/>
<evidence type="ECO:0000313" key="2">
    <source>
        <dbReference type="EMBL" id="KAF0744766.1"/>
    </source>
</evidence>
<dbReference type="PROSITE" id="PS50879">
    <property type="entry name" value="RNASE_H_1"/>
    <property type="match status" value="1"/>
</dbReference>
<sequence>MPTFTDQDEGYVAAFGGAIKVKERFGSWGAIIWKLPEWSIVWAGAGCCSDATVNVAEYKGAKAALRAAIQKNIKSIHVFGDSKLVIHQALEWMQWKQEHLQAQLRDLRALEQQLSSVEYHHILRQWNGSADHLASMGLTMRREVTELSATDLDDIREKNLLAELLQPLPDTKDLLDNEQPAKSILAYTHPKPTSRVVGLNSVPRYISLVQNTDQVGESMLVGPCSLSPSRTLTGVACDRARVRKKKIQSKLQRGECNPQIRIMRPTTEPERYGGYLTNPDNY</sequence>
<evidence type="ECO:0000259" key="1">
    <source>
        <dbReference type="PROSITE" id="PS50879"/>
    </source>
</evidence>
<evidence type="ECO:0000313" key="3">
    <source>
        <dbReference type="Proteomes" id="UP000481153"/>
    </source>
</evidence>
<dbReference type="Proteomes" id="UP000481153">
    <property type="component" value="Unassembled WGS sequence"/>
</dbReference>
<reference evidence="2 3" key="1">
    <citation type="submission" date="2019-07" db="EMBL/GenBank/DDBJ databases">
        <title>Genomics analysis of Aphanomyces spp. identifies a new class of oomycete effector associated with host adaptation.</title>
        <authorList>
            <person name="Gaulin E."/>
        </authorList>
    </citation>
    <scope>NUCLEOTIDE SEQUENCE [LARGE SCALE GENOMIC DNA]</scope>
    <source>
        <strain evidence="2 3">ATCC 201684</strain>
    </source>
</reference>
<dbReference type="PANTHER" id="PTHR46387:SF2">
    <property type="entry name" value="RIBONUCLEASE HI"/>
    <property type="match status" value="1"/>
</dbReference>
<feature type="domain" description="RNase H type-1" evidence="1">
    <location>
        <begin position="1"/>
        <end position="139"/>
    </location>
</feature>
<dbReference type="GO" id="GO:0003676">
    <property type="term" value="F:nucleic acid binding"/>
    <property type="evidence" value="ECO:0007669"/>
    <property type="project" value="InterPro"/>
</dbReference>
<dbReference type="EMBL" id="VJMJ01000009">
    <property type="protein sequence ID" value="KAF0744766.1"/>
    <property type="molecule type" value="Genomic_DNA"/>
</dbReference>
<accession>A0A6G0XW66</accession>
<proteinExistence type="predicted"/>
<dbReference type="GO" id="GO:0004523">
    <property type="term" value="F:RNA-DNA hybrid ribonuclease activity"/>
    <property type="evidence" value="ECO:0007669"/>
    <property type="project" value="InterPro"/>
</dbReference>
<dbReference type="VEuPathDB" id="FungiDB:AeMF1_004527"/>
<dbReference type="InterPro" id="IPR002156">
    <property type="entry name" value="RNaseH_domain"/>
</dbReference>
<name>A0A6G0XW66_9STRA</name>
<keyword evidence="3" id="KW-1185">Reference proteome</keyword>